<proteinExistence type="predicted"/>
<name>A0ABN2DCK9_9ACTN</name>
<organism evidence="2 3">
    <name type="scientific">Dactylosporangium maewongense</name>
    <dbReference type="NCBI Taxonomy" id="634393"/>
    <lineage>
        <taxon>Bacteria</taxon>
        <taxon>Bacillati</taxon>
        <taxon>Actinomycetota</taxon>
        <taxon>Actinomycetes</taxon>
        <taxon>Micromonosporales</taxon>
        <taxon>Micromonosporaceae</taxon>
        <taxon>Dactylosporangium</taxon>
    </lineage>
</organism>
<comment type="caution">
    <text evidence="2">The sequence shown here is derived from an EMBL/GenBank/DDBJ whole genome shotgun (WGS) entry which is preliminary data.</text>
</comment>
<evidence type="ECO:0000313" key="3">
    <source>
        <dbReference type="Proteomes" id="UP001501470"/>
    </source>
</evidence>
<accession>A0ABN2DCK9</accession>
<evidence type="ECO:0000256" key="1">
    <source>
        <dbReference type="SAM" id="MobiDB-lite"/>
    </source>
</evidence>
<feature type="compositionally biased region" description="Polar residues" evidence="1">
    <location>
        <begin position="1"/>
        <end position="10"/>
    </location>
</feature>
<evidence type="ECO:0000313" key="2">
    <source>
        <dbReference type="EMBL" id="GAA1574509.1"/>
    </source>
</evidence>
<keyword evidence="3" id="KW-1185">Reference proteome</keyword>
<protein>
    <submittedName>
        <fullName evidence="2">Uncharacterized protein</fullName>
    </submittedName>
</protein>
<feature type="region of interest" description="Disordered" evidence="1">
    <location>
        <begin position="1"/>
        <end position="26"/>
    </location>
</feature>
<sequence>MGQTTTTRSQHLYPHGPVMQGTTGSDDPAIDLAGFADRVDPLAADVALQLRRIRTGAAQERGAALLDLRRVVHELGRAVDQAAGGWPPPTAPDEAP</sequence>
<dbReference type="EMBL" id="BAAAQD010000052">
    <property type="protein sequence ID" value="GAA1574509.1"/>
    <property type="molecule type" value="Genomic_DNA"/>
</dbReference>
<dbReference type="RefSeq" id="WP_344515129.1">
    <property type="nucleotide sequence ID" value="NZ_BAAAQD010000052.1"/>
</dbReference>
<dbReference type="Proteomes" id="UP001501470">
    <property type="component" value="Unassembled WGS sequence"/>
</dbReference>
<gene>
    <name evidence="2" type="ORF">GCM10009827_115480</name>
</gene>
<reference evidence="2 3" key="1">
    <citation type="journal article" date="2019" name="Int. J. Syst. Evol. Microbiol.">
        <title>The Global Catalogue of Microorganisms (GCM) 10K type strain sequencing project: providing services to taxonomists for standard genome sequencing and annotation.</title>
        <authorList>
            <consortium name="The Broad Institute Genomics Platform"/>
            <consortium name="The Broad Institute Genome Sequencing Center for Infectious Disease"/>
            <person name="Wu L."/>
            <person name="Ma J."/>
        </authorList>
    </citation>
    <scope>NUCLEOTIDE SEQUENCE [LARGE SCALE GENOMIC DNA]</scope>
    <source>
        <strain evidence="2 3">JCM 15933</strain>
    </source>
</reference>